<name>A0AA48HIL7_9ALTE</name>
<dbReference type="AlphaFoldDB" id="A0AA48HIL7"/>
<dbReference type="Proteomes" id="UP001333710">
    <property type="component" value="Chromosome"/>
</dbReference>
<sequence length="142" mass="16534">MLFYFVLIIVFGHLRKPHKAKKPYALRKSGLKEKFVDRQILAIHKAMVEKLIAVPELRGHVVDTIEDRYKQGRLRHGAYLTWICLMDNIDDHQTFREGVLADTPRMNKLRRQTPFVGVLTEEERQQAIDDDACGKTSIETVF</sequence>
<accession>A0AA48HIL7</accession>
<proteinExistence type="predicted"/>
<gene>
    <name evidence="1" type="ORF">MACH26_26220</name>
</gene>
<organism evidence="1 2">
    <name type="scientific">Planctobacterium marinum</name>
    <dbReference type="NCBI Taxonomy" id="1631968"/>
    <lineage>
        <taxon>Bacteria</taxon>
        <taxon>Pseudomonadati</taxon>
        <taxon>Pseudomonadota</taxon>
        <taxon>Gammaproteobacteria</taxon>
        <taxon>Alteromonadales</taxon>
        <taxon>Alteromonadaceae</taxon>
        <taxon>Planctobacterium</taxon>
    </lineage>
</organism>
<evidence type="ECO:0000313" key="1">
    <source>
        <dbReference type="EMBL" id="BDX07101.1"/>
    </source>
</evidence>
<dbReference type="EMBL" id="AP027272">
    <property type="protein sequence ID" value="BDX07101.1"/>
    <property type="molecule type" value="Genomic_DNA"/>
</dbReference>
<protein>
    <submittedName>
        <fullName evidence="1">Uncharacterized protein</fullName>
    </submittedName>
</protein>
<reference evidence="1" key="1">
    <citation type="submission" date="2023-01" db="EMBL/GenBank/DDBJ databases">
        <title>Complete genome sequence of Planctobacterium marinum strain Dej080120_11.</title>
        <authorList>
            <person name="Ueki S."/>
            <person name="Maruyama F."/>
        </authorList>
    </citation>
    <scope>NUCLEOTIDE SEQUENCE</scope>
    <source>
        <strain evidence="1">Dej080120_11</strain>
    </source>
</reference>
<keyword evidence="2" id="KW-1185">Reference proteome</keyword>
<evidence type="ECO:0000313" key="2">
    <source>
        <dbReference type="Proteomes" id="UP001333710"/>
    </source>
</evidence>
<dbReference type="KEGG" id="pmaw:MACH26_26220"/>